<dbReference type="STRING" id="1434118.MSSAC_4311"/>
<dbReference type="GeneID" id="24874053"/>
<sequence>MPAKAAAFEQIKKLMGWCPVCGKMAPQRRQLCSFVNTTPVSGKTGNLPELRTSNVLFPANTTLFLIYFMISFRLLLSLKYPDEILFFLTGIFLFNISFYFLILKTFDTAVLVNKLGVHLQAFRLKKLEIPYEEIESIILYRLEKRSKKASLLLGIGGIAICGFVAYIAVVKGDWNVPILLISLLPLILFAERKQKTQFRDLNTQLYIKTRNKKWYEWTHYYSLVTDEASAAELKSSIERHCEGI</sequence>
<gene>
    <name evidence="2" type="ORF">MSSAC_4311</name>
</gene>
<accession>A0A0E3LEE9</accession>
<keyword evidence="1" id="KW-1133">Transmembrane helix</keyword>
<feature type="transmembrane region" description="Helical" evidence="1">
    <location>
        <begin position="149"/>
        <end position="168"/>
    </location>
</feature>
<evidence type="ECO:0000313" key="3">
    <source>
        <dbReference type="Proteomes" id="UP000033123"/>
    </source>
</evidence>
<dbReference type="PATRIC" id="fig|1434118.4.peg.5527"/>
<dbReference type="KEGG" id="msj:MSSAC_4311"/>
<evidence type="ECO:0008006" key="4">
    <source>
        <dbReference type="Google" id="ProtNLM"/>
    </source>
</evidence>
<name>A0A0E3LEE9_9EURY</name>
<organism evidence="2 3">
    <name type="scientific">Methanosarcina siciliae C2J</name>
    <dbReference type="NCBI Taxonomy" id="1434118"/>
    <lineage>
        <taxon>Archaea</taxon>
        <taxon>Methanobacteriati</taxon>
        <taxon>Methanobacteriota</taxon>
        <taxon>Stenosarchaea group</taxon>
        <taxon>Methanomicrobia</taxon>
        <taxon>Methanosarcinales</taxon>
        <taxon>Methanosarcinaceae</taxon>
        <taxon>Methanosarcina</taxon>
    </lineage>
</organism>
<dbReference type="AlphaFoldDB" id="A0A0E3LEE9"/>
<feature type="transmembrane region" description="Helical" evidence="1">
    <location>
        <begin position="174"/>
        <end position="190"/>
    </location>
</feature>
<feature type="transmembrane region" description="Helical" evidence="1">
    <location>
        <begin position="55"/>
        <end position="78"/>
    </location>
</feature>
<reference evidence="2 3" key="1">
    <citation type="submission" date="2014-07" db="EMBL/GenBank/DDBJ databases">
        <title>Methanogenic archaea and the global carbon cycle.</title>
        <authorList>
            <person name="Henriksen J.R."/>
            <person name="Luke J."/>
            <person name="Reinhart S."/>
            <person name="Benedict M.N."/>
            <person name="Youngblut N.D."/>
            <person name="Metcalf M.E."/>
            <person name="Whitaker R.J."/>
            <person name="Metcalf W.W."/>
        </authorList>
    </citation>
    <scope>NUCLEOTIDE SEQUENCE [LARGE SCALE GENOMIC DNA]</scope>
    <source>
        <strain evidence="2 3">C2J</strain>
    </source>
</reference>
<evidence type="ECO:0000256" key="1">
    <source>
        <dbReference type="SAM" id="Phobius"/>
    </source>
</evidence>
<protein>
    <recommendedName>
        <fullName evidence="4">DUF1673 family protein</fullName>
    </recommendedName>
</protein>
<proteinExistence type="predicted"/>
<keyword evidence="1" id="KW-0812">Transmembrane</keyword>
<evidence type="ECO:0000313" key="2">
    <source>
        <dbReference type="EMBL" id="AKB38901.1"/>
    </source>
</evidence>
<dbReference type="Proteomes" id="UP000033123">
    <property type="component" value="Chromosome"/>
</dbReference>
<dbReference type="RefSeq" id="WP_048185378.1">
    <property type="nucleotide sequence ID" value="NZ_CP009508.1"/>
</dbReference>
<dbReference type="EMBL" id="CP009508">
    <property type="protein sequence ID" value="AKB38901.1"/>
    <property type="molecule type" value="Genomic_DNA"/>
</dbReference>
<feature type="transmembrane region" description="Helical" evidence="1">
    <location>
        <begin position="84"/>
        <end position="103"/>
    </location>
</feature>
<keyword evidence="1" id="KW-0472">Membrane</keyword>
<dbReference type="HOGENOM" id="CLU_099319_0_0_2"/>